<gene>
    <name evidence="2" type="ORF">ET475_16850</name>
</gene>
<dbReference type="Pfam" id="PF22504">
    <property type="entry name" value="DUF6993"/>
    <property type="match status" value="1"/>
</dbReference>
<dbReference type="KEGG" id="mprt:ET475_16850"/>
<evidence type="ECO:0000313" key="3">
    <source>
        <dbReference type="Proteomes" id="UP000293995"/>
    </source>
</evidence>
<reference evidence="2 3" key="1">
    <citation type="submission" date="2019-01" db="EMBL/GenBank/DDBJ databases">
        <title>Genome sequencing of strain DFW100M-13.</title>
        <authorList>
            <person name="Heo J."/>
            <person name="Kim S.-J."/>
            <person name="Kim J.-S."/>
            <person name="Hong S.-B."/>
            <person name="Kwon S.-W."/>
        </authorList>
    </citation>
    <scope>NUCLEOTIDE SEQUENCE [LARGE SCALE GENOMIC DNA]</scope>
    <source>
        <strain evidence="2 3">DFW100M-13</strain>
    </source>
</reference>
<dbReference type="EMBL" id="CP035494">
    <property type="protein sequence ID" value="QAY61939.1"/>
    <property type="molecule type" value="Genomic_DNA"/>
</dbReference>
<dbReference type="Proteomes" id="UP000293995">
    <property type="component" value="Chromosome"/>
</dbReference>
<sequence length="89" mass="9585">MWAGKDKVHGRAYVDALVKAGFDKTAMQVTEDYSTVGNPAETLQFSVRWNDGQCLIGQVGPETGKPVTTVLPGLADGTCLLGDTRDIDW</sequence>
<accession>A0A4P6EKW6</accession>
<dbReference type="OrthoDB" id="5125712at2"/>
<protein>
    <recommendedName>
        <fullName evidence="1">DUF6993 domain-containing protein</fullName>
    </recommendedName>
</protein>
<name>A0A4P6EKW6_9MICO</name>
<organism evidence="2 3">
    <name type="scientific">Microbacterium protaetiae</name>
    <dbReference type="NCBI Taxonomy" id="2509458"/>
    <lineage>
        <taxon>Bacteria</taxon>
        <taxon>Bacillati</taxon>
        <taxon>Actinomycetota</taxon>
        <taxon>Actinomycetes</taxon>
        <taxon>Micrococcales</taxon>
        <taxon>Microbacteriaceae</taxon>
        <taxon>Microbacterium</taxon>
    </lineage>
</organism>
<dbReference type="InterPro" id="IPR054262">
    <property type="entry name" value="DUF6993"/>
</dbReference>
<evidence type="ECO:0000259" key="1">
    <source>
        <dbReference type="Pfam" id="PF22504"/>
    </source>
</evidence>
<proteinExistence type="predicted"/>
<feature type="domain" description="DUF6993" evidence="1">
    <location>
        <begin position="2"/>
        <end position="83"/>
    </location>
</feature>
<evidence type="ECO:0000313" key="2">
    <source>
        <dbReference type="EMBL" id="QAY61939.1"/>
    </source>
</evidence>
<dbReference type="AlphaFoldDB" id="A0A4P6EKW6"/>
<keyword evidence="3" id="KW-1185">Reference proteome</keyword>